<dbReference type="GeneTree" id="ENSGT01010000228465"/>
<name>A0A674GFZ4_TAEGU</name>
<organism evidence="1 2">
    <name type="scientific">Taeniopygia guttata</name>
    <name type="common">Zebra finch</name>
    <name type="synonym">Poephila guttata</name>
    <dbReference type="NCBI Taxonomy" id="59729"/>
    <lineage>
        <taxon>Eukaryota</taxon>
        <taxon>Metazoa</taxon>
        <taxon>Chordata</taxon>
        <taxon>Craniata</taxon>
        <taxon>Vertebrata</taxon>
        <taxon>Euteleostomi</taxon>
        <taxon>Archelosauria</taxon>
        <taxon>Archosauria</taxon>
        <taxon>Dinosauria</taxon>
        <taxon>Saurischia</taxon>
        <taxon>Theropoda</taxon>
        <taxon>Coelurosauria</taxon>
        <taxon>Aves</taxon>
        <taxon>Neognathae</taxon>
        <taxon>Neoaves</taxon>
        <taxon>Telluraves</taxon>
        <taxon>Australaves</taxon>
        <taxon>Passeriformes</taxon>
        <taxon>Passeroidea</taxon>
        <taxon>Estrildidae</taxon>
        <taxon>Estrildinae</taxon>
        <taxon>Taeniopygia</taxon>
    </lineage>
</organism>
<reference evidence="1 2" key="1">
    <citation type="journal article" date="2010" name="Nature">
        <title>The genome of a songbird.</title>
        <authorList>
            <person name="Warren W.C."/>
            <person name="Clayton D.F."/>
            <person name="Ellegren H."/>
            <person name="Arnold A.P."/>
            <person name="Hillier L.W."/>
            <person name="Kunstner A."/>
            <person name="Searle S."/>
            <person name="White S."/>
            <person name="Vilella A.J."/>
            <person name="Fairley S."/>
            <person name="Heger A."/>
            <person name="Kong L."/>
            <person name="Ponting C.P."/>
            <person name="Jarvis E.D."/>
            <person name="Mello C.V."/>
            <person name="Minx P."/>
            <person name="Lovell P."/>
            <person name="Velho T.A."/>
            <person name="Ferris M."/>
            <person name="Balakrishnan C.N."/>
            <person name="Sinha S."/>
            <person name="Blatti C."/>
            <person name="London S.E."/>
            <person name="Li Y."/>
            <person name="Lin Y.C."/>
            <person name="George J."/>
            <person name="Sweedler J."/>
            <person name="Southey B."/>
            <person name="Gunaratne P."/>
            <person name="Watson M."/>
            <person name="Nam K."/>
            <person name="Backstrom N."/>
            <person name="Smeds L."/>
            <person name="Nabholz B."/>
            <person name="Itoh Y."/>
            <person name="Whitney O."/>
            <person name="Pfenning A.R."/>
            <person name="Howard J."/>
            <person name="Volker M."/>
            <person name="Skinner B.M."/>
            <person name="Griffin D.K."/>
            <person name="Ye L."/>
            <person name="McLaren W.M."/>
            <person name="Flicek P."/>
            <person name="Quesada V."/>
            <person name="Velasco G."/>
            <person name="Lopez-Otin C."/>
            <person name="Puente X.S."/>
            <person name="Olender T."/>
            <person name="Lancet D."/>
            <person name="Smit A.F."/>
            <person name="Hubley R."/>
            <person name="Konkel M.K."/>
            <person name="Walker J.A."/>
            <person name="Batzer M.A."/>
            <person name="Gu W."/>
            <person name="Pollock D.D."/>
            <person name="Chen L."/>
            <person name="Cheng Z."/>
            <person name="Eichler E.E."/>
            <person name="Stapley J."/>
            <person name="Slate J."/>
            <person name="Ekblom R."/>
            <person name="Birkhead T."/>
            <person name="Burke T."/>
            <person name="Burt D."/>
            <person name="Scharff C."/>
            <person name="Adam I."/>
            <person name="Richard H."/>
            <person name="Sultan M."/>
            <person name="Soldatov A."/>
            <person name="Lehrach H."/>
            <person name="Edwards S.V."/>
            <person name="Yang S.P."/>
            <person name="Li X."/>
            <person name="Graves T."/>
            <person name="Fulton L."/>
            <person name="Nelson J."/>
            <person name="Chinwalla A."/>
            <person name="Hou S."/>
            <person name="Mardis E.R."/>
            <person name="Wilson R.K."/>
        </authorList>
    </citation>
    <scope>NUCLEOTIDE SEQUENCE [LARGE SCALE GENOMIC DNA]</scope>
</reference>
<dbReference type="Proteomes" id="UP000007754">
    <property type="component" value="Chromosome 9"/>
</dbReference>
<protein>
    <submittedName>
        <fullName evidence="1">Uncharacterized protein</fullName>
    </submittedName>
</protein>
<dbReference type="InParanoid" id="A0A674GFZ4"/>
<evidence type="ECO:0000313" key="2">
    <source>
        <dbReference type="Proteomes" id="UP000007754"/>
    </source>
</evidence>
<keyword evidence="2" id="KW-1185">Reference proteome</keyword>
<dbReference type="AlphaFoldDB" id="A0A674GFZ4"/>
<reference evidence="1" key="3">
    <citation type="submission" date="2025-09" db="UniProtKB">
        <authorList>
            <consortium name="Ensembl"/>
        </authorList>
    </citation>
    <scope>IDENTIFICATION</scope>
</reference>
<proteinExistence type="predicted"/>
<accession>A0A674GFZ4</accession>
<reference evidence="1" key="2">
    <citation type="submission" date="2025-08" db="UniProtKB">
        <authorList>
            <consortium name="Ensembl"/>
        </authorList>
    </citation>
    <scope>IDENTIFICATION</scope>
</reference>
<dbReference type="Ensembl" id="ENSTGUT00000030039.1">
    <property type="protein sequence ID" value="ENSTGUP00000021739.1"/>
    <property type="gene ID" value="ENSTGUG00000018991.1"/>
</dbReference>
<sequence>MCWDKEEAQEPGELSTQKSFSPTYLRAGLSHAKILLRAGVVVPSGRGRSPGVHRVSHAGGRKGAAESTWMMHFKRKPLFMLTLWVTCAVQGSLNDKMLLSQFQWEASFAFNILSIIGASVQFAPAVTSLPWPILLLLPGWDQPPGLVLFPFPCTGFPNLCKQPSCHEWYPFTLQTLDPCLSLALLQFAHLKTRISQVGKVDCQESGMAGQGQVLNALTLGSEVPLKPCGSFH</sequence>
<evidence type="ECO:0000313" key="1">
    <source>
        <dbReference type="Ensembl" id="ENSTGUP00000021739.1"/>
    </source>
</evidence>